<evidence type="ECO:0000256" key="9">
    <source>
        <dbReference type="ARBA" id="ARBA00022989"/>
    </source>
</evidence>
<dbReference type="GO" id="GO:0016020">
    <property type="term" value="C:membrane"/>
    <property type="evidence" value="ECO:0007669"/>
    <property type="project" value="UniProtKB-SubCell"/>
</dbReference>
<dbReference type="Gene3D" id="2.60.40.420">
    <property type="entry name" value="Cupredoxins - blue copper proteins"/>
    <property type="match status" value="1"/>
</dbReference>
<keyword evidence="10" id="KW-0408">Iron</keyword>
<dbReference type="AlphaFoldDB" id="X0VZ05"/>
<evidence type="ECO:0000256" key="1">
    <source>
        <dbReference type="ARBA" id="ARBA00004141"/>
    </source>
</evidence>
<dbReference type="InterPro" id="IPR008972">
    <property type="entry name" value="Cupredoxin"/>
</dbReference>
<keyword evidence="3" id="KW-0813">Transport</keyword>
<dbReference type="InterPro" id="IPR036909">
    <property type="entry name" value="Cyt_c-like_dom_sf"/>
</dbReference>
<feature type="domain" description="Cytochrome oxidase subunit II copper A binding" evidence="13">
    <location>
        <begin position="17"/>
        <end position="128"/>
    </location>
</feature>
<dbReference type="InterPro" id="IPR009056">
    <property type="entry name" value="Cyt_c-like_dom"/>
</dbReference>
<keyword evidence="12" id="KW-0472">Membrane</keyword>
<keyword evidence="9" id="KW-1133">Transmembrane helix</keyword>
<organism evidence="15">
    <name type="scientific">marine sediment metagenome</name>
    <dbReference type="NCBI Taxonomy" id="412755"/>
    <lineage>
        <taxon>unclassified sequences</taxon>
        <taxon>metagenomes</taxon>
        <taxon>ecological metagenomes</taxon>
    </lineage>
</organism>
<evidence type="ECO:0000256" key="4">
    <source>
        <dbReference type="ARBA" id="ARBA00022617"/>
    </source>
</evidence>
<proteinExistence type="inferred from homology"/>
<dbReference type="Pfam" id="PF00034">
    <property type="entry name" value="Cytochrom_C"/>
    <property type="match status" value="1"/>
</dbReference>
<dbReference type="NCBIfam" id="TIGR02866">
    <property type="entry name" value="CoxB"/>
    <property type="match status" value="1"/>
</dbReference>
<evidence type="ECO:0000256" key="7">
    <source>
        <dbReference type="ARBA" id="ARBA00022723"/>
    </source>
</evidence>
<keyword evidence="7" id="KW-0479">Metal-binding</keyword>
<evidence type="ECO:0000256" key="11">
    <source>
        <dbReference type="ARBA" id="ARBA00023008"/>
    </source>
</evidence>
<evidence type="ECO:0000256" key="10">
    <source>
        <dbReference type="ARBA" id="ARBA00023004"/>
    </source>
</evidence>
<comment type="caution">
    <text evidence="15">The sequence shown here is derived from an EMBL/GenBank/DDBJ whole genome shotgun (WGS) entry which is preliminary data.</text>
</comment>
<evidence type="ECO:0000313" key="15">
    <source>
        <dbReference type="EMBL" id="GAG23525.1"/>
    </source>
</evidence>
<keyword evidence="5" id="KW-0679">Respiratory chain</keyword>
<dbReference type="GO" id="GO:0016491">
    <property type="term" value="F:oxidoreductase activity"/>
    <property type="evidence" value="ECO:0007669"/>
    <property type="project" value="InterPro"/>
</dbReference>
<gene>
    <name evidence="15" type="ORF">S01H1_57056</name>
</gene>
<comment type="subcellular location">
    <subcellularLocation>
        <location evidence="1">Membrane</location>
        <topology evidence="1">Multi-pass membrane protein</topology>
    </subcellularLocation>
</comment>
<keyword evidence="4" id="KW-0349">Heme</keyword>
<dbReference type="GO" id="GO:0005507">
    <property type="term" value="F:copper ion binding"/>
    <property type="evidence" value="ECO:0007669"/>
    <property type="project" value="InterPro"/>
</dbReference>
<dbReference type="PANTHER" id="PTHR22888">
    <property type="entry name" value="CYTOCHROME C OXIDASE, SUBUNIT II"/>
    <property type="match status" value="1"/>
</dbReference>
<dbReference type="PROSITE" id="PS51007">
    <property type="entry name" value="CYTC"/>
    <property type="match status" value="1"/>
</dbReference>
<evidence type="ECO:0000256" key="3">
    <source>
        <dbReference type="ARBA" id="ARBA00022448"/>
    </source>
</evidence>
<dbReference type="GO" id="GO:0042773">
    <property type="term" value="P:ATP synthesis coupled electron transport"/>
    <property type="evidence" value="ECO:0007669"/>
    <property type="project" value="TreeGrafter"/>
</dbReference>
<keyword evidence="8" id="KW-0249">Electron transport</keyword>
<evidence type="ECO:0000256" key="2">
    <source>
        <dbReference type="ARBA" id="ARBA00007866"/>
    </source>
</evidence>
<evidence type="ECO:0000256" key="12">
    <source>
        <dbReference type="ARBA" id="ARBA00023136"/>
    </source>
</evidence>
<dbReference type="GO" id="GO:0020037">
    <property type="term" value="F:heme binding"/>
    <property type="evidence" value="ECO:0007669"/>
    <property type="project" value="InterPro"/>
</dbReference>
<name>X0VZ05_9ZZZZ</name>
<evidence type="ECO:0000259" key="14">
    <source>
        <dbReference type="PROSITE" id="PS51007"/>
    </source>
</evidence>
<dbReference type="CDD" id="cd13915">
    <property type="entry name" value="CuRO_HCO_II_like_2"/>
    <property type="match status" value="1"/>
</dbReference>
<dbReference type="PROSITE" id="PS50857">
    <property type="entry name" value="COX2_CUA"/>
    <property type="match status" value="1"/>
</dbReference>
<dbReference type="InterPro" id="IPR002429">
    <property type="entry name" value="CcO_II-like_C"/>
</dbReference>
<dbReference type="PANTHER" id="PTHR22888:SF9">
    <property type="entry name" value="CYTOCHROME C OXIDASE SUBUNIT 2"/>
    <property type="match status" value="1"/>
</dbReference>
<dbReference type="InterPro" id="IPR014222">
    <property type="entry name" value="Cyt_c_oxidase_su2"/>
</dbReference>
<keyword evidence="11" id="KW-0186">Copper</keyword>
<comment type="similarity">
    <text evidence="2">Belongs to the cytochrome c oxidase subunit 2 family.</text>
</comment>
<evidence type="ECO:0000259" key="13">
    <source>
        <dbReference type="PROSITE" id="PS50857"/>
    </source>
</evidence>
<accession>X0VZ05</accession>
<evidence type="ECO:0000256" key="8">
    <source>
        <dbReference type="ARBA" id="ARBA00022982"/>
    </source>
</evidence>
<sequence length="242" mass="26885">MFAWGSKVFFQMNRPPDDAMNVSVVGKRWMWKIQHPTGQREINELHVPVGRAVKLTITSEDTIHSFFVPAFRIKKDAVPGRYNVAWFRATKVGSYHLFCAEYCGTEHSKMIGKVVVMEPEDYQTWLAGGPPPESPTVQGEQLFTELNCITCHRPDSAGRGPVLNGIFGRGVRLASGDTVIADETYVRESVMNPATKVVAGYQPVMPTYQGLVTEEQLIALIAYIESLQIPSGETVPVPEEAE</sequence>
<keyword evidence="6" id="KW-0812">Transmembrane</keyword>
<reference evidence="15" key="1">
    <citation type="journal article" date="2014" name="Front. Microbiol.">
        <title>High frequency of phylogenetically diverse reductive dehalogenase-homologous genes in deep subseafloor sedimentary metagenomes.</title>
        <authorList>
            <person name="Kawai M."/>
            <person name="Futagami T."/>
            <person name="Toyoda A."/>
            <person name="Takaki Y."/>
            <person name="Nishi S."/>
            <person name="Hori S."/>
            <person name="Arai W."/>
            <person name="Tsubouchi T."/>
            <person name="Morono Y."/>
            <person name="Uchiyama I."/>
            <person name="Ito T."/>
            <person name="Fujiyama A."/>
            <person name="Inagaki F."/>
            <person name="Takami H."/>
        </authorList>
    </citation>
    <scope>NUCLEOTIDE SEQUENCE</scope>
    <source>
        <strain evidence="15">Expedition CK06-06</strain>
    </source>
</reference>
<dbReference type="SUPFAM" id="SSF46626">
    <property type="entry name" value="Cytochrome c"/>
    <property type="match status" value="1"/>
</dbReference>
<dbReference type="Pfam" id="PF00116">
    <property type="entry name" value="COX2"/>
    <property type="match status" value="1"/>
</dbReference>
<evidence type="ECO:0000256" key="5">
    <source>
        <dbReference type="ARBA" id="ARBA00022660"/>
    </source>
</evidence>
<evidence type="ECO:0008006" key="16">
    <source>
        <dbReference type="Google" id="ProtNLM"/>
    </source>
</evidence>
<feature type="domain" description="Cytochrome c" evidence="14">
    <location>
        <begin position="134"/>
        <end position="228"/>
    </location>
</feature>
<dbReference type="SUPFAM" id="SSF49503">
    <property type="entry name" value="Cupredoxins"/>
    <property type="match status" value="1"/>
</dbReference>
<dbReference type="InterPro" id="IPR045187">
    <property type="entry name" value="CcO_II"/>
</dbReference>
<dbReference type="EMBL" id="BARS01037191">
    <property type="protein sequence ID" value="GAG23525.1"/>
    <property type="molecule type" value="Genomic_DNA"/>
</dbReference>
<dbReference type="Gene3D" id="1.10.760.10">
    <property type="entry name" value="Cytochrome c-like domain"/>
    <property type="match status" value="1"/>
</dbReference>
<evidence type="ECO:0000256" key="6">
    <source>
        <dbReference type="ARBA" id="ARBA00022692"/>
    </source>
</evidence>
<dbReference type="GO" id="GO:0004129">
    <property type="term" value="F:cytochrome-c oxidase activity"/>
    <property type="evidence" value="ECO:0007669"/>
    <property type="project" value="InterPro"/>
</dbReference>
<protein>
    <recommendedName>
        <fullName evidence="16">Cytochrome oxidase subunit II copper A binding domain-containing protein</fullName>
    </recommendedName>
</protein>